<name>A0A1H9D4F6_9ACTN</name>
<dbReference type="STRING" id="1036181.SAMN05421756_102434"/>
<dbReference type="Proteomes" id="UP000198504">
    <property type="component" value="Unassembled WGS sequence"/>
</dbReference>
<keyword evidence="3" id="KW-1185">Reference proteome</keyword>
<evidence type="ECO:0000256" key="1">
    <source>
        <dbReference type="SAM" id="Phobius"/>
    </source>
</evidence>
<proteinExistence type="predicted"/>
<keyword evidence="1" id="KW-0472">Membrane</keyword>
<gene>
    <name evidence="2" type="ORF">SAMN05421756_102434</name>
</gene>
<reference evidence="3" key="1">
    <citation type="submission" date="2016-10" db="EMBL/GenBank/DDBJ databases">
        <authorList>
            <person name="Varghese N."/>
            <person name="Submissions S."/>
        </authorList>
    </citation>
    <scope>NUCLEOTIDE SEQUENCE [LARGE SCALE GENOMIC DNA]</scope>
    <source>
        <strain evidence="3">CGMCC 4.6856</strain>
    </source>
</reference>
<dbReference type="AlphaFoldDB" id="A0A1H9D4F6"/>
<accession>A0A1H9D4F6</accession>
<evidence type="ECO:0000313" key="2">
    <source>
        <dbReference type="EMBL" id="SEQ08345.1"/>
    </source>
</evidence>
<keyword evidence="1" id="KW-1133">Transmembrane helix</keyword>
<feature type="transmembrane region" description="Helical" evidence="1">
    <location>
        <begin position="99"/>
        <end position="120"/>
    </location>
</feature>
<evidence type="ECO:0000313" key="3">
    <source>
        <dbReference type="Proteomes" id="UP000198504"/>
    </source>
</evidence>
<protein>
    <submittedName>
        <fullName evidence="2">Uncharacterized protein</fullName>
    </submittedName>
</protein>
<organism evidence="2 3">
    <name type="scientific">Microlunatus flavus</name>
    <dbReference type="NCBI Taxonomy" id="1036181"/>
    <lineage>
        <taxon>Bacteria</taxon>
        <taxon>Bacillati</taxon>
        <taxon>Actinomycetota</taxon>
        <taxon>Actinomycetes</taxon>
        <taxon>Propionibacteriales</taxon>
        <taxon>Propionibacteriaceae</taxon>
        <taxon>Microlunatus</taxon>
    </lineage>
</organism>
<dbReference type="EMBL" id="FOFA01000002">
    <property type="protein sequence ID" value="SEQ08345.1"/>
    <property type="molecule type" value="Genomic_DNA"/>
</dbReference>
<keyword evidence="1" id="KW-0812">Transmembrane</keyword>
<sequence>MYGRSAQEAKDVERQLAELRTLLGLPPEPADDSVSEAQAPTSLVEIRGQIRDVAQWATDASSTAESLLRSRARLATAPPPAVFAPLPAPLPAPRAKSRLVIWLVAATAVLVVIVVLTVLAH</sequence>